<dbReference type="FunFam" id="1.10.418.10:FF:000009">
    <property type="entry name" value="smoothelin isoform X2"/>
    <property type="match status" value="1"/>
</dbReference>
<feature type="region of interest" description="Disordered" evidence="4">
    <location>
        <begin position="1"/>
        <end position="239"/>
    </location>
</feature>
<dbReference type="PANTHER" id="PTHR23167">
    <property type="entry name" value="CALPONIN HOMOLOGY DOMAIN-CONTAINING PROTEIN DDB_G0272472-RELATED"/>
    <property type="match status" value="1"/>
</dbReference>
<evidence type="ECO:0000256" key="2">
    <source>
        <dbReference type="ARBA" id="ARBA00023054"/>
    </source>
</evidence>
<dbReference type="GeneTree" id="ENSGT00940000154495"/>
<dbReference type="STRING" id="7994.ENSAMXP00000043346"/>
<feature type="region of interest" description="Disordered" evidence="4">
    <location>
        <begin position="370"/>
        <end position="464"/>
    </location>
</feature>
<feature type="compositionally biased region" description="Basic and acidic residues" evidence="4">
    <location>
        <begin position="427"/>
        <end position="444"/>
    </location>
</feature>
<reference evidence="6" key="4">
    <citation type="submission" date="2025-09" db="UniProtKB">
        <authorList>
            <consortium name="Ensembl"/>
        </authorList>
    </citation>
    <scope>IDENTIFICATION</scope>
</reference>
<keyword evidence="1" id="KW-0597">Phosphoprotein</keyword>
<dbReference type="AlphaFoldDB" id="A0A3B1JNP4"/>
<evidence type="ECO:0000313" key="7">
    <source>
        <dbReference type="Proteomes" id="UP000018467"/>
    </source>
</evidence>
<keyword evidence="7" id="KW-1185">Reference proteome</keyword>
<dbReference type="Gene3D" id="1.10.418.10">
    <property type="entry name" value="Calponin-like domain"/>
    <property type="match status" value="1"/>
</dbReference>
<dbReference type="Ensembl" id="ENSAMXT00000037850.1">
    <property type="protein sequence ID" value="ENSAMXP00000043346.1"/>
    <property type="gene ID" value="ENSAMXG00000032862.1"/>
</dbReference>
<organism evidence="6 7">
    <name type="scientific">Astyanax mexicanus</name>
    <name type="common">Blind cave fish</name>
    <name type="synonym">Astyanax fasciatus mexicanus</name>
    <dbReference type="NCBI Taxonomy" id="7994"/>
    <lineage>
        <taxon>Eukaryota</taxon>
        <taxon>Metazoa</taxon>
        <taxon>Chordata</taxon>
        <taxon>Craniata</taxon>
        <taxon>Vertebrata</taxon>
        <taxon>Euteleostomi</taxon>
        <taxon>Actinopterygii</taxon>
        <taxon>Neopterygii</taxon>
        <taxon>Teleostei</taxon>
        <taxon>Ostariophysi</taxon>
        <taxon>Characiformes</taxon>
        <taxon>Characoidei</taxon>
        <taxon>Acestrorhamphidae</taxon>
        <taxon>Acestrorhamphinae</taxon>
        <taxon>Astyanax</taxon>
    </lineage>
</organism>
<feature type="compositionally biased region" description="Acidic residues" evidence="4">
    <location>
        <begin position="389"/>
        <end position="399"/>
    </location>
</feature>
<comment type="similarity">
    <text evidence="3">Belongs to the smoothelin family.</text>
</comment>
<feature type="compositionally biased region" description="Acidic residues" evidence="4">
    <location>
        <begin position="412"/>
        <end position="426"/>
    </location>
</feature>
<dbReference type="Pfam" id="PF00307">
    <property type="entry name" value="CH"/>
    <property type="match status" value="1"/>
</dbReference>
<feature type="compositionally biased region" description="Basic and acidic residues" evidence="4">
    <location>
        <begin position="400"/>
        <end position="411"/>
    </location>
</feature>
<reference evidence="6" key="3">
    <citation type="submission" date="2025-08" db="UniProtKB">
        <authorList>
            <consortium name="Ensembl"/>
        </authorList>
    </citation>
    <scope>IDENTIFICATION</scope>
</reference>
<dbReference type="InterPro" id="IPR036872">
    <property type="entry name" value="CH_dom_sf"/>
</dbReference>
<dbReference type="CDD" id="cd21200">
    <property type="entry name" value="CH_SMTN-like"/>
    <property type="match status" value="1"/>
</dbReference>
<evidence type="ECO:0000313" key="6">
    <source>
        <dbReference type="Ensembl" id="ENSAMXP00000043346.1"/>
    </source>
</evidence>
<reference evidence="7" key="2">
    <citation type="journal article" date="2014" name="Nat. Commun.">
        <title>The cavefish genome reveals candidate genes for eye loss.</title>
        <authorList>
            <person name="McGaugh S.E."/>
            <person name="Gross J.B."/>
            <person name="Aken B."/>
            <person name="Blin M."/>
            <person name="Borowsky R."/>
            <person name="Chalopin D."/>
            <person name="Hinaux H."/>
            <person name="Jeffery W.R."/>
            <person name="Keene A."/>
            <person name="Ma L."/>
            <person name="Minx P."/>
            <person name="Murphy D."/>
            <person name="O'Quin K.E."/>
            <person name="Retaux S."/>
            <person name="Rohner N."/>
            <person name="Searle S.M."/>
            <person name="Stahl B.A."/>
            <person name="Tabin C."/>
            <person name="Volff J.N."/>
            <person name="Yoshizawa M."/>
            <person name="Warren W.C."/>
        </authorList>
    </citation>
    <scope>NUCLEOTIDE SEQUENCE [LARGE SCALE GENOMIC DNA]</scope>
    <source>
        <strain evidence="7">female</strain>
    </source>
</reference>
<accession>A0A3B1JNP4</accession>
<feature type="compositionally biased region" description="Low complexity" evidence="4">
    <location>
        <begin position="208"/>
        <end position="226"/>
    </location>
</feature>
<dbReference type="Proteomes" id="UP000018467">
    <property type="component" value="Unassembled WGS sequence"/>
</dbReference>
<evidence type="ECO:0000256" key="1">
    <source>
        <dbReference type="ARBA" id="ARBA00022553"/>
    </source>
</evidence>
<sequence length="464" mass="51506">MDNSTVASGTEESKNKNVAEESPEEESDAGRNSEPTSMTSKSKGETNEENGEEEPHPHAGSSEEKTEVTTECNHAQDTEGEKDLNKDREEETLTEEEKKECGSRKDTHIERGKSTHKDESKKEKEVTETGDNKLAEEEEGKTKAKSDSVKEQPCEKDKNMKEDEKENEKDKASKCSVQETADQKTKAKEKEEIKDKPEKVKSKGGATPSSSSLRALASSRPRSARPSARREAMAKFQQDQTPVVRNFKVQKMSVGVSGGASIKQKILQWCSNKTRDYEGVSIENFSSSWSDGLAFCALVHRFFPTAFDFSTLKASEREKNFTLAFSTAETLADCCPLLDVSDMLLMGKKPDPFSVFTYVQSLCQHLSKIERERKEREKADDAKNKGETDEQGETEGQEPSEDRQQVKRTGEEQEEEKAEGEGEGDPAEGKVGPEQEEEGPKMETDQNDNVVISEKAEPVCAASG</sequence>
<feature type="compositionally biased region" description="Basic and acidic residues" evidence="4">
    <location>
        <begin position="370"/>
        <end position="388"/>
    </location>
</feature>
<name>A0A3B1JNP4_ASTMX</name>
<dbReference type="SMART" id="SM00033">
    <property type="entry name" value="CH"/>
    <property type="match status" value="1"/>
</dbReference>
<reference evidence="7" key="1">
    <citation type="submission" date="2013-03" db="EMBL/GenBank/DDBJ databases">
        <authorList>
            <person name="Jeffery W."/>
            <person name="Warren W."/>
            <person name="Wilson R.K."/>
        </authorList>
    </citation>
    <scope>NUCLEOTIDE SEQUENCE</scope>
    <source>
        <strain evidence="7">female</strain>
    </source>
</reference>
<dbReference type="PANTHER" id="PTHR23167:SF85">
    <property type="entry name" value="SMOOTHELIN-LIKE 1 ISOFORM X1"/>
    <property type="match status" value="1"/>
</dbReference>
<dbReference type="InterPro" id="IPR001715">
    <property type="entry name" value="CH_dom"/>
</dbReference>
<dbReference type="PROSITE" id="PS50021">
    <property type="entry name" value="CH"/>
    <property type="match status" value="1"/>
</dbReference>
<evidence type="ECO:0000256" key="4">
    <source>
        <dbReference type="SAM" id="MobiDB-lite"/>
    </source>
</evidence>
<feature type="compositionally biased region" description="Basic and acidic residues" evidence="4">
    <location>
        <begin position="53"/>
        <end position="173"/>
    </location>
</feature>
<dbReference type="SUPFAM" id="SSF47576">
    <property type="entry name" value="Calponin-homology domain, CH-domain"/>
    <property type="match status" value="1"/>
</dbReference>
<protein>
    <submittedName>
        <fullName evidence="6">Smoothelin-like 1</fullName>
    </submittedName>
</protein>
<evidence type="ECO:0000256" key="3">
    <source>
        <dbReference type="ARBA" id="ARBA00061655"/>
    </source>
</evidence>
<keyword evidence="2" id="KW-0175">Coiled coil</keyword>
<evidence type="ECO:0000259" key="5">
    <source>
        <dbReference type="PROSITE" id="PS50021"/>
    </source>
</evidence>
<feature type="compositionally biased region" description="Basic and acidic residues" evidence="4">
    <location>
        <begin position="181"/>
        <end position="201"/>
    </location>
</feature>
<proteinExistence type="inferred from homology"/>
<dbReference type="InParanoid" id="A0A3B1JNP4"/>
<dbReference type="InterPro" id="IPR050540">
    <property type="entry name" value="F-actin_Monoox_Mical"/>
</dbReference>
<feature type="compositionally biased region" description="Polar residues" evidence="4">
    <location>
        <begin position="1"/>
        <end position="10"/>
    </location>
</feature>
<feature type="domain" description="Calponin-homology (CH)" evidence="5">
    <location>
        <begin position="260"/>
        <end position="367"/>
    </location>
</feature>